<dbReference type="Proteomes" id="UP001642409">
    <property type="component" value="Unassembled WGS sequence"/>
</dbReference>
<dbReference type="AlphaFoldDB" id="A0AA86N512"/>
<accession>A0AA86N512</accession>
<name>A0AA86N512_9EUKA</name>
<sequence length="324" mass="37247">MSAYLTDVSKLLTPFIPHYSQPAKLFEAVPGQFFRYTGFQGVASICFVDFLTRPQILISLTNEKEVLFLHFVPPEGEQKFSPVQETNLCFDGTRSVFMFQLQSAKARDEFLEVANRCAKKFVQFQVFEKKAQKPEKNKDKFISCNFRPVFKIQIKAEVHAENFAFTPKQLDRAKTLLKELNLDFVDEQSILKQLVFGPVRKSYAQVQHRMFDFKPVLCNYQKPEAEPVPVSQQKQVKNRLPTPQYIHGQKRGAPKSIIKNPKSFTDFKAEMEESLGQSGAVQKRVSFVEEDRKPAKSLGNAIMSFLEQKNKSERKKEASDDDIV</sequence>
<keyword evidence="3" id="KW-1185">Reference proteome</keyword>
<organism evidence="1">
    <name type="scientific">Hexamita inflata</name>
    <dbReference type="NCBI Taxonomy" id="28002"/>
    <lineage>
        <taxon>Eukaryota</taxon>
        <taxon>Metamonada</taxon>
        <taxon>Diplomonadida</taxon>
        <taxon>Hexamitidae</taxon>
        <taxon>Hexamitinae</taxon>
        <taxon>Hexamita</taxon>
    </lineage>
</organism>
<proteinExistence type="predicted"/>
<evidence type="ECO:0000313" key="1">
    <source>
        <dbReference type="EMBL" id="CAI9912871.1"/>
    </source>
</evidence>
<dbReference type="EMBL" id="CATOUU010000008">
    <property type="protein sequence ID" value="CAI9912871.1"/>
    <property type="molecule type" value="Genomic_DNA"/>
</dbReference>
<evidence type="ECO:0000313" key="3">
    <source>
        <dbReference type="Proteomes" id="UP001642409"/>
    </source>
</evidence>
<comment type="caution">
    <text evidence="1">The sequence shown here is derived from an EMBL/GenBank/DDBJ whole genome shotgun (WGS) entry which is preliminary data.</text>
</comment>
<evidence type="ECO:0000313" key="2">
    <source>
        <dbReference type="EMBL" id="CAL6086446.1"/>
    </source>
</evidence>
<dbReference type="EMBL" id="CAXDID020000393">
    <property type="protein sequence ID" value="CAL6086446.1"/>
    <property type="molecule type" value="Genomic_DNA"/>
</dbReference>
<reference evidence="2 3" key="2">
    <citation type="submission" date="2024-07" db="EMBL/GenBank/DDBJ databases">
        <authorList>
            <person name="Akdeniz Z."/>
        </authorList>
    </citation>
    <scope>NUCLEOTIDE SEQUENCE [LARGE SCALE GENOMIC DNA]</scope>
</reference>
<gene>
    <name evidence="1" type="ORF">HINF_LOCUS516</name>
    <name evidence="2" type="ORF">HINF_LOCUS63168</name>
</gene>
<protein>
    <submittedName>
        <fullName evidence="2">Hypothetical_protein</fullName>
    </submittedName>
</protein>
<reference evidence="1" key="1">
    <citation type="submission" date="2023-06" db="EMBL/GenBank/DDBJ databases">
        <authorList>
            <person name="Kurt Z."/>
        </authorList>
    </citation>
    <scope>NUCLEOTIDE SEQUENCE</scope>
</reference>